<protein>
    <submittedName>
        <fullName evidence="2">Uncharacterized protein</fullName>
    </submittedName>
</protein>
<feature type="transmembrane region" description="Helical" evidence="1">
    <location>
        <begin position="39"/>
        <end position="59"/>
    </location>
</feature>
<keyword evidence="3" id="KW-1185">Reference proteome</keyword>
<comment type="caution">
    <text evidence="2">The sequence shown here is derived from an EMBL/GenBank/DDBJ whole genome shotgun (WGS) entry which is preliminary data.</text>
</comment>
<keyword evidence="1" id="KW-0472">Membrane</keyword>
<keyword evidence="1" id="KW-0812">Transmembrane</keyword>
<reference evidence="3" key="1">
    <citation type="journal article" date="2019" name="Int. J. Syst. Evol. Microbiol.">
        <title>The Global Catalogue of Microorganisms (GCM) 10K type strain sequencing project: providing services to taxonomists for standard genome sequencing and annotation.</title>
        <authorList>
            <consortium name="The Broad Institute Genomics Platform"/>
            <consortium name="The Broad Institute Genome Sequencing Center for Infectious Disease"/>
            <person name="Wu L."/>
            <person name="Ma J."/>
        </authorList>
    </citation>
    <scope>NUCLEOTIDE SEQUENCE [LARGE SCALE GENOMIC DNA]</scope>
    <source>
        <strain evidence="3">JCM 12389</strain>
    </source>
</reference>
<evidence type="ECO:0000256" key="1">
    <source>
        <dbReference type="SAM" id="Phobius"/>
    </source>
</evidence>
<feature type="transmembrane region" description="Helical" evidence="1">
    <location>
        <begin position="12"/>
        <end position="33"/>
    </location>
</feature>
<proteinExistence type="predicted"/>
<organism evidence="2 3">
    <name type="scientific">Salinibacillus aidingensis</name>
    <dbReference type="NCBI Taxonomy" id="237684"/>
    <lineage>
        <taxon>Bacteria</taxon>
        <taxon>Bacillati</taxon>
        <taxon>Bacillota</taxon>
        <taxon>Bacilli</taxon>
        <taxon>Bacillales</taxon>
        <taxon>Bacillaceae</taxon>
        <taxon>Salinibacillus</taxon>
    </lineage>
</organism>
<name>A0ABP3LIS1_9BACI</name>
<evidence type="ECO:0000313" key="3">
    <source>
        <dbReference type="Proteomes" id="UP001500880"/>
    </source>
</evidence>
<gene>
    <name evidence="2" type="ORF">GCM10008986_31170</name>
</gene>
<keyword evidence="1" id="KW-1133">Transmembrane helix</keyword>
<accession>A0ABP3LIS1</accession>
<dbReference type="EMBL" id="BAAADO010000007">
    <property type="protein sequence ID" value="GAA0501474.1"/>
    <property type="molecule type" value="Genomic_DNA"/>
</dbReference>
<sequence>MLRKTKRYVKSLIFVMLGLLIGEVLFGIITKGAIDWDSIGSVLFLPFLILFVIFILSLYKEDK</sequence>
<dbReference type="Proteomes" id="UP001500880">
    <property type="component" value="Unassembled WGS sequence"/>
</dbReference>
<evidence type="ECO:0000313" key="2">
    <source>
        <dbReference type="EMBL" id="GAA0501474.1"/>
    </source>
</evidence>